<dbReference type="Proteomes" id="UP000461948">
    <property type="component" value="Unassembled WGS sequence"/>
</dbReference>
<name>A0A7X2MLC5_ENTAG</name>
<organism evidence="1 2">
    <name type="scientific">Enterobacter agglomerans</name>
    <name type="common">Erwinia herbicola</name>
    <name type="synonym">Pantoea agglomerans</name>
    <dbReference type="NCBI Taxonomy" id="549"/>
    <lineage>
        <taxon>Bacteria</taxon>
        <taxon>Pseudomonadati</taxon>
        <taxon>Pseudomonadota</taxon>
        <taxon>Gammaproteobacteria</taxon>
        <taxon>Enterobacterales</taxon>
        <taxon>Erwiniaceae</taxon>
        <taxon>Pantoea</taxon>
        <taxon>Pantoea agglomerans group</taxon>
    </lineage>
</organism>
<evidence type="ECO:0000313" key="1">
    <source>
        <dbReference type="EMBL" id="MSE15251.1"/>
    </source>
</evidence>
<sequence>MKNHHQPACTLTEKGEDQLLRAAMASEFLVNVLQGLSASSANKSVSVEGIAALVECISLQLDGAVRESSLMKGGHRD</sequence>
<reference evidence="1 2" key="1">
    <citation type="submission" date="2019-11" db="EMBL/GenBank/DDBJ databases">
        <title>Draft Genome Sequence of Plant Growth-Promoting Rhizosphere-Associated Bacteria.</title>
        <authorList>
            <person name="Vasilyev I.Y."/>
            <person name="Radchenko V."/>
            <person name="Ilnitskaya E.V."/>
        </authorList>
    </citation>
    <scope>NUCLEOTIDE SEQUENCE [LARGE SCALE GENOMIC DNA]</scope>
    <source>
        <strain evidence="1 2">VRA_MhP_f</strain>
    </source>
</reference>
<gene>
    <name evidence="1" type="ORF">GKC49_08900</name>
</gene>
<protein>
    <submittedName>
        <fullName evidence="1">Uncharacterized protein</fullName>
    </submittedName>
</protein>
<proteinExistence type="predicted"/>
<accession>A0A7X2MLC5</accession>
<dbReference type="EMBL" id="WKLC01000298">
    <property type="protein sequence ID" value="MSE15251.1"/>
    <property type="molecule type" value="Genomic_DNA"/>
</dbReference>
<comment type="caution">
    <text evidence="1">The sequence shown here is derived from an EMBL/GenBank/DDBJ whole genome shotgun (WGS) entry which is preliminary data.</text>
</comment>
<dbReference type="AlphaFoldDB" id="A0A7X2MLC5"/>
<evidence type="ECO:0000313" key="2">
    <source>
        <dbReference type="Proteomes" id="UP000461948"/>
    </source>
</evidence>